<sequence>MIGSAWTFGPWCLTWDIPNAWEDPLVQLGRAVVATWQPLPHSIAELIPNQAKRYKSKLGGFWL</sequence>
<organism evidence="1">
    <name type="scientific">marine sediment metagenome</name>
    <dbReference type="NCBI Taxonomy" id="412755"/>
    <lineage>
        <taxon>unclassified sequences</taxon>
        <taxon>metagenomes</taxon>
        <taxon>ecological metagenomes</taxon>
    </lineage>
</organism>
<dbReference type="AlphaFoldDB" id="A0A0F9JX83"/>
<name>A0A0F9JX83_9ZZZZ</name>
<dbReference type="EMBL" id="LAZR01009162">
    <property type="protein sequence ID" value="KKM74308.1"/>
    <property type="molecule type" value="Genomic_DNA"/>
</dbReference>
<accession>A0A0F9JX83</accession>
<proteinExistence type="predicted"/>
<reference evidence="1" key="1">
    <citation type="journal article" date="2015" name="Nature">
        <title>Complex archaea that bridge the gap between prokaryotes and eukaryotes.</title>
        <authorList>
            <person name="Spang A."/>
            <person name="Saw J.H."/>
            <person name="Jorgensen S.L."/>
            <person name="Zaremba-Niedzwiedzka K."/>
            <person name="Martijn J."/>
            <person name="Lind A.E."/>
            <person name="van Eijk R."/>
            <person name="Schleper C."/>
            <person name="Guy L."/>
            <person name="Ettema T.J."/>
        </authorList>
    </citation>
    <scope>NUCLEOTIDE SEQUENCE</scope>
</reference>
<evidence type="ECO:0000313" key="1">
    <source>
        <dbReference type="EMBL" id="KKM74308.1"/>
    </source>
</evidence>
<gene>
    <name evidence="1" type="ORF">LCGC14_1401720</name>
</gene>
<protein>
    <submittedName>
        <fullName evidence="1">Uncharacterized protein</fullName>
    </submittedName>
</protein>
<comment type="caution">
    <text evidence="1">The sequence shown here is derived from an EMBL/GenBank/DDBJ whole genome shotgun (WGS) entry which is preliminary data.</text>
</comment>